<reference evidence="2 3" key="1">
    <citation type="submission" date="2015-11" db="EMBL/GenBank/DDBJ databases">
        <title>Expanding the genomic diversity of Burkholderia species for the development of highly accurate diagnostics.</title>
        <authorList>
            <person name="Sahl J."/>
            <person name="Keim P."/>
            <person name="Wagner D."/>
        </authorList>
    </citation>
    <scope>NUCLEOTIDE SEQUENCE [LARGE SCALE GENOMIC DNA]</scope>
    <source>
        <strain evidence="2 3">MSMB1301WGS</strain>
    </source>
</reference>
<feature type="transmembrane region" description="Helical" evidence="1">
    <location>
        <begin position="85"/>
        <end position="109"/>
    </location>
</feature>
<accession>A0A106DRI4</accession>
<dbReference type="Proteomes" id="UP000062317">
    <property type="component" value="Unassembled WGS sequence"/>
</dbReference>
<gene>
    <name evidence="2" type="ORF">WT27_13705</name>
</gene>
<keyword evidence="1" id="KW-0812">Transmembrane</keyword>
<keyword evidence="3" id="KW-1185">Reference proteome</keyword>
<keyword evidence="1" id="KW-0472">Membrane</keyword>
<evidence type="ECO:0000313" key="2">
    <source>
        <dbReference type="EMBL" id="KVV40970.1"/>
    </source>
</evidence>
<feature type="transmembrane region" description="Helical" evidence="1">
    <location>
        <begin position="121"/>
        <end position="144"/>
    </location>
</feature>
<comment type="caution">
    <text evidence="2">The sequence shown here is derived from an EMBL/GenBank/DDBJ whole genome shotgun (WGS) entry which is preliminary data.</text>
</comment>
<evidence type="ECO:0000256" key="1">
    <source>
        <dbReference type="SAM" id="Phobius"/>
    </source>
</evidence>
<organism evidence="2 3">
    <name type="scientific">Burkholderia territorii</name>
    <dbReference type="NCBI Taxonomy" id="1503055"/>
    <lineage>
        <taxon>Bacteria</taxon>
        <taxon>Pseudomonadati</taxon>
        <taxon>Pseudomonadota</taxon>
        <taxon>Betaproteobacteria</taxon>
        <taxon>Burkholderiales</taxon>
        <taxon>Burkholderiaceae</taxon>
        <taxon>Burkholderia</taxon>
        <taxon>Burkholderia cepacia complex</taxon>
    </lineage>
</organism>
<dbReference type="EMBL" id="LPEQ01000113">
    <property type="protein sequence ID" value="KVV40970.1"/>
    <property type="molecule type" value="Genomic_DNA"/>
</dbReference>
<protein>
    <submittedName>
        <fullName evidence="2">Uncharacterized protein</fullName>
    </submittedName>
</protein>
<dbReference type="AlphaFoldDB" id="A0A106DRI4"/>
<name>A0A106DRI4_9BURK</name>
<dbReference type="RefSeq" id="WP_060108293.1">
    <property type="nucleotide sequence ID" value="NZ_LPEQ01000113.1"/>
</dbReference>
<keyword evidence="1" id="KW-1133">Transmembrane helix</keyword>
<proteinExistence type="predicted"/>
<evidence type="ECO:0000313" key="3">
    <source>
        <dbReference type="Proteomes" id="UP000062317"/>
    </source>
</evidence>
<sequence length="210" mass="22905">MEFRPRYSLSQKWLTIVAACRERSLIGAMRLMLVGHRYLGRVDTAVAPRIRQRQTGRAGILREDTGLPDIGAHKLFPREPGTARFFATVALAASPFLIAAGLFVAWGAIVTCREAPNPLYALLPAFFAFILLQLATYIVVSAAWELLNAAELARATLGPGALALLRQIIEKNRDACPASAAALPRTYGELADFIADLRYALARLEAGRSI</sequence>